<dbReference type="InterPro" id="IPR000014">
    <property type="entry name" value="PAS"/>
</dbReference>
<dbReference type="Pfam" id="PF00563">
    <property type="entry name" value="EAL"/>
    <property type="match status" value="1"/>
</dbReference>
<dbReference type="PANTHER" id="PTHR44757:SF2">
    <property type="entry name" value="BIOFILM ARCHITECTURE MAINTENANCE PROTEIN MBAA"/>
    <property type="match status" value="1"/>
</dbReference>
<dbReference type="InterPro" id="IPR001610">
    <property type="entry name" value="PAC"/>
</dbReference>
<dbReference type="Gene3D" id="3.30.450.40">
    <property type="match status" value="1"/>
</dbReference>
<dbReference type="SMART" id="SM00086">
    <property type="entry name" value="PAC"/>
    <property type="match status" value="1"/>
</dbReference>
<dbReference type="InterPro" id="IPR013767">
    <property type="entry name" value="PAS_fold"/>
</dbReference>
<name>A0A940NQV2_9BACI</name>
<dbReference type="InterPro" id="IPR035919">
    <property type="entry name" value="EAL_sf"/>
</dbReference>
<evidence type="ECO:0000259" key="2">
    <source>
        <dbReference type="PROSITE" id="PS50883"/>
    </source>
</evidence>
<dbReference type="InterPro" id="IPR000700">
    <property type="entry name" value="PAS-assoc_C"/>
</dbReference>
<organism evidence="4 5">
    <name type="scientific">Gottfriedia endophytica</name>
    <dbReference type="NCBI Taxonomy" id="2820819"/>
    <lineage>
        <taxon>Bacteria</taxon>
        <taxon>Bacillati</taxon>
        <taxon>Bacillota</taxon>
        <taxon>Bacilli</taxon>
        <taxon>Bacillales</taxon>
        <taxon>Bacillaceae</taxon>
        <taxon>Gottfriedia</taxon>
    </lineage>
</organism>
<dbReference type="SUPFAM" id="SSF55073">
    <property type="entry name" value="Nucleotide cyclase"/>
    <property type="match status" value="1"/>
</dbReference>
<dbReference type="CDD" id="cd00130">
    <property type="entry name" value="PAS"/>
    <property type="match status" value="1"/>
</dbReference>
<dbReference type="PROSITE" id="PS50113">
    <property type="entry name" value="PAC"/>
    <property type="match status" value="1"/>
</dbReference>
<dbReference type="PANTHER" id="PTHR44757">
    <property type="entry name" value="DIGUANYLATE CYCLASE DGCP"/>
    <property type="match status" value="1"/>
</dbReference>
<dbReference type="GO" id="GO:0006355">
    <property type="term" value="P:regulation of DNA-templated transcription"/>
    <property type="evidence" value="ECO:0007669"/>
    <property type="project" value="InterPro"/>
</dbReference>
<dbReference type="InterPro" id="IPR029016">
    <property type="entry name" value="GAF-like_dom_sf"/>
</dbReference>
<dbReference type="InterPro" id="IPR052155">
    <property type="entry name" value="Biofilm_reg_signaling"/>
</dbReference>
<dbReference type="FunFam" id="3.20.20.450:FF:000001">
    <property type="entry name" value="Cyclic di-GMP phosphodiesterase yahA"/>
    <property type="match status" value="1"/>
</dbReference>
<dbReference type="SMART" id="SM00052">
    <property type="entry name" value="EAL"/>
    <property type="match status" value="1"/>
</dbReference>
<feature type="domain" description="EAL" evidence="2">
    <location>
        <begin position="488"/>
        <end position="739"/>
    </location>
</feature>
<feature type="domain" description="PAC" evidence="1">
    <location>
        <begin position="262"/>
        <end position="313"/>
    </location>
</feature>
<dbReference type="Proteomes" id="UP000682134">
    <property type="component" value="Unassembled WGS sequence"/>
</dbReference>
<proteinExistence type="predicted"/>
<dbReference type="InterPro" id="IPR001633">
    <property type="entry name" value="EAL_dom"/>
</dbReference>
<keyword evidence="5" id="KW-1185">Reference proteome</keyword>
<dbReference type="SUPFAM" id="SSF55785">
    <property type="entry name" value="PYP-like sensor domain (PAS domain)"/>
    <property type="match status" value="1"/>
</dbReference>
<dbReference type="InterPro" id="IPR043128">
    <property type="entry name" value="Rev_trsase/Diguanyl_cyclase"/>
</dbReference>
<dbReference type="NCBIfam" id="TIGR00229">
    <property type="entry name" value="sensory_box"/>
    <property type="match status" value="1"/>
</dbReference>
<dbReference type="Gene3D" id="3.30.450.20">
    <property type="entry name" value="PAS domain"/>
    <property type="match status" value="1"/>
</dbReference>
<evidence type="ECO:0000313" key="4">
    <source>
        <dbReference type="EMBL" id="MBP0726105.1"/>
    </source>
</evidence>
<evidence type="ECO:0000259" key="1">
    <source>
        <dbReference type="PROSITE" id="PS50113"/>
    </source>
</evidence>
<dbReference type="CDD" id="cd01948">
    <property type="entry name" value="EAL"/>
    <property type="match status" value="1"/>
</dbReference>
<dbReference type="CDD" id="cd01949">
    <property type="entry name" value="GGDEF"/>
    <property type="match status" value="1"/>
</dbReference>
<comment type="caution">
    <text evidence="4">The sequence shown here is derived from an EMBL/GenBank/DDBJ whole genome shotgun (WGS) entry which is preliminary data.</text>
</comment>
<dbReference type="Gene3D" id="3.30.70.270">
    <property type="match status" value="1"/>
</dbReference>
<reference evidence="4" key="1">
    <citation type="submission" date="2021-04" db="EMBL/GenBank/DDBJ databases">
        <title>Genome seq and assembly of Bacillus sp.</title>
        <authorList>
            <person name="Chhetri G."/>
        </authorList>
    </citation>
    <scope>NUCLEOTIDE SEQUENCE</scope>
    <source>
        <strain evidence="4">RG28</strain>
    </source>
</reference>
<dbReference type="NCBIfam" id="TIGR00254">
    <property type="entry name" value="GGDEF"/>
    <property type="match status" value="1"/>
</dbReference>
<dbReference type="EMBL" id="JAGIYQ010000008">
    <property type="protein sequence ID" value="MBP0726105.1"/>
    <property type="molecule type" value="Genomic_DNA"/>
</dbReference>
<dbReference type="SUPFAM" id="SSF141868">
    <property type="entry name" value="EAL domain-like"/>
    <property type="match status" value="1"/>
</dbReference>
<dbReference type="Gene3D" id="3.20.20.450">
    <property type="entry name" value="EAL domain"/>
    <property type="match status" value="1"/>
</dbReference>
<dbReference type="AlphaFoldDB" id="A0A940NQV2"/>
<dbReference type="Pfam" id="PF00989">
    <property type="entry name" value="PAS"/>
    <property type="match status" value="1"/>
</dbReference>
<gene>
    <name evidence="4" type="ORF">J5Y03_13060</name>
</gene>
<dbReference type="InterPro" id="IPR029787">
    <property type="entry name" value="Nucleotide_cyclase"/>
</dbReference>
<dbReference type="RefSeq" id="WP_209406374.1">
    <property type="nucleotide sequence ID" value="NZ_JAGIYQ010000008.1"/>
</dbReference>
<evidence type="ECO:0000259" key="3">
    <source>
        <dbReference type="PROSITE" id="PS50887"/>
    </source>
</evidence>
<feature type="domain" description="GGDEF" evidence="3">
    <location>
        <begin position="346"/>
        <end position="479"/>
    </location>
</feature>
<dbReference type="PROSITE" id="PS50887">
    <property type="entry name" value="GGDEF"/>
    <property type="match status" value="1"/>
</dbReference>
<sequence>MCNTEPFYITKSKRLCRESNMDPDKIARPKKFMTNQELSIKRKSYGEILSVVSYFSNKLLDSLKGTPILVVISDSDGYLLDMVGDETIKSTIEKFGIEMGSLFTQEDTGTNVISLSLEQRHPITLIGEDHYHKFLYGVACYGAAFHYTDEDNLLGSVCIMMPISFQNPLFLTMLSQAVDSIERELLLRKQNKKLNIMNQIMLSRTRNGIVITDEKGITTEFNDFAQQISNKSRSSVIGKLIYDSDLTGEYFKRVLEHEEKYENEELKFKNKNGDQVVCLFDAQPIYEDDRVVGAFGQFRDITDRYLIKEKYNYLAYHDDLTGLPNRRYIQKEIDSLIKSSQEGKTTKLAILFLDLDRFKIINDTFGHSNGDLLLVEATKRLLGCLGKNDKLARLGGDEFIFLLKDFEDEDYVIQFAERVLELFKDPFSVNVNQFHTTVSIGIAIYPNHTITLEEFMIYADNAMYKVKTHGKNGYAVYTSDMLNNSIEELKLETDLRKALDNNEFLLHYQPQICNKSGGIVGVEALIRWNHPKLGLIYPDKFINLAEETGLIIQIGEWVIRQACIQNKKWQNSGIKPFKIAVNLSTQQFFKLNLVEYVKKVLDQTGLAPEYLALEITESMAMDFNYSLKVLRQLKDIGVCISIDDFGTGYSSLSYLKNFPIDYLKIDRSFVSDIMVDDHDVNIVKAIITLAHNLGLKVIAEGVETKDQLHFLKKYKCDEIQGYLFSKPISAEQFEENYTN</sequence>
<dbReference type="InterPro" id="IPR000160">
    <property type="entry name" value="GGDEF_dom"/>
</dbReference>
<dbReference type="Pfam" id="PF00990">
    <property type="entry name" value="GGDEF"/>
    <property type="match status" value="1"/>
</dbReference>
<dbReference type="PROSITE" id="PS50883">
    <property type="entry name" value="EAL"/>
    <property type="match status" value="1"/>
</dbReference>
<evidence type="ECO:0000313" key="5">
    <source>
        <dbReference type="Proteomes" id="UP000682134"/>
    </source>
</evidence>
<dbReference type="InterPro" id="IPR035965">
    <property type="entry name" value="PAS-like_dom_sf"/>
</dbReference>
<accession>A0A940NQV2</accession>
<protein>
    <submittedName>
        <fullName evidence="4">EAL domain-containing protein</fullName>
    </submittedName>
</protein>
<dbReference type="SMART" id="SM00267">
    <property type="entry name" value="GGDEF"/>
    <property type="match status" value="1"/>
</dbReference>